<dbReference type="PROSITE" id="PS51257">
    <property type="entry name" value="PROKAR_LIPOPROTEIN"/>
    <property type="match status" value="1"/>
</dbReference>
<evidence type="ECO:0000313" key="11">
    <source>
        <dbReference type="Proteomes" id="UP000282076"/>
    </source>
</evidence>
<protein>
    <recommendedName>
        <fullName evidence="12">Ger(X)C family spore germination protein</fullName>
    </recommendedName>
</protein>
<reference evidence="10 11" key="1">
    <citation type="submission" date="2018-10" db="EMBL/GenBank/DDBJ databases">
        <title>Cohnella sp. M2MS4P-1, whole genome shotgun sequence.</title>
        <authorList>
            <person name="Tuo L."/>
        </authorList>
    </citation>
    <scope>NUCLEOTIDE SEQUENCE [LARGE SCALE GENOMIC DNA]</scope>
    <source>
        <strain evidence="10 11">M2MS4P-1</strain>
    </source>
</reference>
<feature type="domain" description="Spore germination GerAC-like C-terminal" evidence="8">
    <location>
        <begin position="194"/>
        <end position="343"/>
    </location>
</feature>
<dbReference type="PANTHER" id="PTHR35789:SF1">
    <property type="entry name" value="SPORE GERMINATION PROTEIN B3"/>
    <property type="match status" value="1"/>
</dbReference>
<keyword evidence="5" id="KW-0472">Membrane</keyword>
<dbReference type="GO" id="GO:0009847">
    <property type="term" value="P:spore germination"/>
    <property type="evidence" value="ECO:0007669"/>
    <property type="project" value="InterPro"/>
</dbReference>
<evidence type="ECO:0000256" key="7">
    <source>
        <dbReference type="ARBA" id="ARBA00023288"/>
    </source>
</evidence>
<evidence type="ECO:0000313" key="10">
    <source>
        <dbReference type="EMBL" id="RKP55027.1"/>
    </source>
</evidence>
<organism evidence="10 11">
    <name type="scientific">Cohnella endophytica</name>
    <dbReference type="NCBI Taxonomy" id="2419778"/>
    <lineage>
        <taxon>Bacteria</taxon>
        <taxon>Bacillati</taxon>
        <taxon>Bacillota</taxon>
        <taxon>Bacilli</taxon>
        <taxon>Bacillales</taxon>
        <taxon>Paenibacillaceae</taxon>
        <taxon>Cohnella</taxon>
    </lineage>
</organism>
<comment type="caution">
    <text evidence="10">The sequence shown here is derived from an EMBL/GenBank/DDBJ whole genome shotgun (WGS) entry which is preliminary data.</text>
</comment>
<dbReference type="GO" id="GO:0016020">
    <property type="term" value="C:membrane"/>
    <property type="evidence" value="ECO:0007669"/>
    <property type="project" value="UniProtKB-SubCell"/>
</dbReference>
<dbReference type="PANTHER" id="PTHR35789">
    <property type="entry name" value="SPORE GERMINATION PROTEIN B3"/>
    <property type="match status" value="1"/>
</dbReference>
<evidence type="ECO:0000256" key="2">
    <source>
        <dbReference type="ARBA" id="ARBA00007886"/>
    </source>
</evidence>
<proteinExistence type="inferred from homology"/>
<dbReference type="InterPro" id="IPR046953">
    <property type="entry name" value="Spore_GerAC-like_C"/>
</dbReference>
<dbReference type="InterPro" id="IPR057336">
    <property type="entry name" value="GerAC_N"/>
</dbReference>
<comment type="subcellular location">
    <subcellularLocation>
        <location evidence="1">Membrane</location>
        <topology evidence="1">Lipid-anchor</topology>
    </subcellularLocation>
</comment>
<keyword evidence="11" id="KW-1185">Reference proteome</keyword>
<evidence type="ECO:0000256" key="3">
    <source>
        <dbReference type="ARBA" id="ARBA00022544"/>
    </source>
</evidence>
<dbReference type="Pfam" id="PF05504">
    <property type="entry name" value="Spore_GerAC"/>
    <property type="match status" value="1"/>
</dbReference>
<feature type="domain" description="Spore germination protein N-terminal" evidence="9">
    <location>
        <begin position="23"/>
        <end position="184"/>
    </location>
</feature>
<keyword evidence="7" id="KW-0449">Lipoprotein</keyword>
<dbReference type="AlphaFoldDB" id="A0A494XWP8"/>
<keyword evidence="3" id="KW-0309">Germination</keyword>
<evidence type="ECO:0000256" key="4">
    <source>
        <dbReference type="ARBA" id="ARBA00022729"/>
    </source>
</evidence>
<evidence type="ECO:0000256" key="1">
    <source>
        <dbReference type="ARBA" id="ARBA00004635"/>
    </source>
</evidence>
<comment type="similarity">
    <text evidence="2">Belongs to the GerABKC lipoprotein family.</text>
</comment>
<dbReference type="InterPro" id="IPR008844">
    <property type="entry name" value="Spore_GerAC-like"/>
</dbReference>
<evidence type="ECO:0008006" key="12">
    <source>
        <dbReference type="Google" id="ProtNLM"/>
    </source>
</evidence>
<evidence type="ECO:0000259" key="9">
    <source>
        <dbReference type="Pfam" id="PF25198"/>
    </source>
</evidence>
<dbReference type="RefSeq" id="WP_120975405.1">
    <property type="nucleotide sequence ID" value="NZ_RBZM01000004.1"/>
</dbReference>
<gene>
    <name evidence="10" type="ORF">D7Z26_07290</name>
</gene>
<dbReference type="Pfam" id="PF25198">
    <property type="entry name" value="Spore_GerAC_N"/>
    <property type="match status" value="1"/>
</dbReference>
<evidence type="ECO:0000256" key="6">
    <source>
        <dbReference type="ARBA" id="ARBA00023139"/>
    </source>
</evidence>
<evidence type="ECO:0000259" key="8">
    <source>
        <dbReference type="Pfam" id="PF05504"/>
    </source>
</evidence>
<dbReference type="EMBL" id="RBZM01000004">
    <property type="protein sequence ID" value="RKP55027.1"/>
    <property type="molecule type" value="Genomic_DNA"/>
</dbReference>
<dbReference type="OrthoDB" id="9816067at2"/>
<dbReference type="Gene3D" id="3.30.300.210">
    <property type="entry name" value="Nutrient germinant receptor protein C, domain 3"/>
    <property type="match status" value="1"/>
</dbReference>
<sequence length="352" mass="40317">MKRALICFPVLFIFVAILSGCWDVKDINKRYLPVVMGISKGQNDNYRIILQVPDIKGGTQFLEGESKSISKAVEIIRTKAEKEVDLMHVRLFLISQELAQQGIKNIVDFAMRSNDISIKSMVAIVSGDFEKTLFHEIKRTPEVSSYDYFSEEAGWTPDVSINRLWEAYRSVYSYTEDFAVPLVQAGERTLFEFQGSAIMSRDRMVGTLSANETLINNIFQERYMDGTIELSSDASILIKKATIRNKARWRSSGPNLQSRIHLVISILENKNEKTNAEIALEIKGLLEKRAHVISDKLRSLKADILGNGQAFRPIMNDQQLKNWKETWFPQLNHQITVTVNVRDNQDYKEEMK</sequence>
<accession>A0A494XWP8</accession>
<dbReference type="Proteomes" id="UP000282076">
    <property type="component" value="Unassembled WGS sequence"/>
</dbReference>
<name>A0A494XWP8_9BACL</name>
<keyword evidence="6" id="KW-0564">Palmitate</keyword>
<keyword evidence="4" id="KW-0732">Signal</keyword>
<evidence type="ECO:0000256" key="5">
    <source>
        <dbReference type="ARBA" id="ARBA00023136"/>
    </source>
</evidence>
<dbReference type="InterPro" id="IPR038501">
    <property type="entry name" value="Spore_GerAC_C_sf"/>
</dbReference>